<evidence type="ECO:0000313" key="2">
    <source>
        <dbReference type="Proteomes" id="UP000799755"/>
    </source>
</evidence>
<accession>A0ACB6R537</accession>
<dbReference type="EMBL" id="MU003498">
    <property type="protein sequence ID" value="KAF2474195.1"/>
    <property type="molecule type" value="Genomic_DNA"/>
</dbReference>
<keyword evidence="2" id="KW-1185">Reference proteome</keyword>
<sequence>MTPAPNHVLSLTVFGEKIVAGSLPKSGRDKILIVEIILWSLSGHANPKWTCLLMKCLCIVPSRVKKTQAKFVLDMLRGVFGHRIHENEPHAIDHDLSPHRHKPQRSPSNPIHICRQAHLISSTSPYSSGFPISYLSVTLLYLSFKSTQLDHFNFINKHFERLVLRLQYWTFLN</sequence>
<reference evidence="1" key="1">
    <citation type="journal article" date="2020" name="Stud. Mycol.">
        <title>101 Dothideomycetes genomes: a test case for predicting lifestyles and emergence of pathogens.</title>
        <authorList>
            <person name="Haridas S."/>
            <person name="Albert R."/>
            <person name="Binder M."/>
            <person name="Bloem J."/>
            <person name="Labutti K."/>
            <person name="Salamov A."/>
            <person name="Andreopoulos B."/>
            <person name="Baker S."/>
            <person name="Barry K."/>
            <person name="Bills G."/>
            <person name="Bluhm B."/>
            <person name="Cannon C."/>
            <person name="Castanera R."/>
            <person name="Culley D."/>
            <person name="Daum C."/>
            <person name="Ezra D."/>
            <person name="Gonzalez J."/>
            <person name="Henrissat B."/>
            <person name="Kuo A."/>
            <person name="Liang C."/>
            <person name="Lipzen A."/>
            <person name="Lutzoni F."/>
            <person name="Magnuson J."/>
            <person name="Mondo S."/>
            <person name="Nolan M."/>
            <person name="Ohm R."/>
            <person name="Pangilinan J."/>
            <person name="Park H.-J."/>
            <person name="Ramirez L."/>
            <person name="Alfaro M."/>
            <person name="Sun H."/>
            <person name="Tritt A."/>
            <person name="Yoshinaga Y."/>
            <person name="Zwiers L.-H."/>
            <person name="Turgeon B."/>
            <person name="Goodwin S."/>
            <person name="Spatafora J."/>
            <person name="Crous P."/>
            <person name="Grigoriev I."/>
        </authorList>
    </citation>
    <scope>NUCLEOTIDE SEQUENCE</scope>
    <source>
        <strain evidence="1">ATCC 200398</strain>
    </source>
</reference>
<organism evidence="1 2">
    <name type="scientific">Lindgomyces ingoldianus</name>
    <dbReference type="NCBI Taxonomy" id="673940"/>
    <lineage>
        <taxon>Eukaryota</taxon>
        <taxon>Fungi</taxon>
        <taxon>Dikarya</taxon>
        <taxon>Ascomycota</taxon>
        <taxon>Pezizomycotina</taxon>
        <taxon>Dothideomycetes</taxon>
        <taxon>Pleosporomycetidae</taxon>
        <taxon>Pleosporales</taxon>
        <taxon>Lindgomycetaceae</taxon>
        <taxon>Lindgomyces</taxon>
    </lineage>
</organism>
<proteinExistence type="predicted"/>
<name>A0ACB6R537_9PLEO</name>
<protein>
    <submittedName>
        <fullName evidence="1">Uncharacterized protein</fullName>
    </submittedName>
</protein>
<dbReference type="Proteomes" id="UP000799755">
    <property type="component" value="Unassembled WGS sequence"/>
</dbReference>
<gene>
    <name evidence="1" type="ORF">BDR25DRAFT_351731</name>
</gene>
<comment type="caution">
    <text evidence="1">The sequence shown here is derived from an EMBL/GenBank/DDBJ whole genome shotgun (WGS) entry which is preliminary data.</text>
</comment>
<evidence type="ECO:0000313" key="1">
    <source>
        <dbReference type="EMBL" id="KAF2474195.1"/>
    </source>
</evidence>